<feature type="region of interest" description="Disordered" evidence="1">
    <location>
        <begin position="42"/>
        <end position="63"/>
    </location>
</feature>
<proteinExistence type="predicted"/>
<reference evidence="2 3" key="1">
    <citation type="journal article" date="2020" name="G3 (Bethesda)">
        <title>Improved Reference Genome for Cyclotella cryptica CCMP332, a Model for Cell Wall Morphogenesis, Salinity Adaptation, and Lipid Production in Diatoms (Bacillariophyta).</title>
        <authorList>
            <person name="Roberts W.R."/>
            <person name="Downey K.M."/>
            <person name="Ruck E.C."/>
            <person name="Traller J.C."/>
            <person name="Alverson A.J."/>
        </authorList>
    </citation>
    <scope>NUCLEOTIDE SEQUENCE [LARGE SCALE GENOMIC DNA]</scope>
    <source>
        <strain evidence="2 3">CCMP332</strain>
    </source>
</reference>
<organism evidence="2 3">
    <name type="scientific">Cyclotella cryptica</name>
    <dbReference type="NCBI Taxonomy" id="29204"/>
    <lineage>
        <taxon>Eukaryota</taxon>
        <taxon>Sar</taxon>
        <taxon>Stramenopiles</taxon>
        <taxon>Ochrophyta</taxon>
        <taxon>Bacillariophyta</taxon>
        <taxon>Coscinodiscophyceae</taxon>
        <taxon>Thalassiosirophycidae</taxon>
        <taxon>Stephanodiscales</taxon>
        <taxon>Stephanodiscaceae</taxon>
        <taxon>Cyclotella</taxon>
    </lineage>
</organism>
<feature type="compositionally biased region" description="Polar residues" evidence="1">
    <location>
        <begin position="52"/>
        <end position="63"/>
    </location>
</feature>
<gene>
    <name evidence="2" type="ORF">HJC23_004627</name>
</gene>
<dbReference type="EMBL" id="JABMIG020000043">
    <property type="protein sequence ID" value="KAL3798839.1"/>
    <property type="molecule type" value="Genomic_DNA"/>
</dbReference>
<evidence type="ECO:0000256" key="1">
    <source>
        <dbReference type="SAM" id="MobiDB-lite"/>
    </source>
</evidence>
<accession>A0ABD3QGE0</accession>
<dbReference type="AlphaFoldDB" id="A0ABD3QGE0"/>
<dbReference type="Proteomes" id="UP001516023">
    <property type="component" value="Unassembled WGS sequence"/>
</dbReference>
<evidence type="ECO:0000313" key="2">
    <source>
        <dbReference type="EMBL" id="KAL3798839.1"/>
    </source>
</evidence>
<name>A0ABD3QGE0_9STRA</name>
<comment type="caution">
    <text evidence="2">The sequence shown here is derived from an EMBL/GenBank/DDBJ whole genome shotgun (WGS) entry which is preliminary data.</text>
</comment>
<sequence>MSFLVTCKIFTSYPSTNALHLRSNLVCGQTGHQLSSTLNHSYRKNTPIEPRFQTTNLASSQGA</sequence>
<keyword evidence="3" id="KW-1185">Reference proteome</keyword>
<evidence type="ECO:0000313" key="3">
    <source>
        <dbReference type="Proteomes" id="UP001516023"/>
    </source>
</evidence>
<protein>
    <submittedName>
        <fullName evidence="2">Uncharacterized protein</fullName>
    </submittedName>
</protein>